<keyword evidence="5" id="KW-1185">Reference proteome</keyword>
<reference evidence="4" key="1">
    <citation type="journal article" date="2014" name="Int. J. Syst. Evol. Microbiol.">
        <title>Complete genome sequence of Corynebacterium casei LMG S-19264T (=DSM 44701T), isolated from a smear-ripened cheese.</title>
        <authorList>
            <consortium name="US DOE Joint Genome Institute (JGI-PGF)"/>
            <person name="Walter F."/>
            <person name="Albersmeier A."/>
            <person name="Kalinowski J."/>
            <person name="Ruckert C."/>
        </authorList>
    </citation>
    <scope>NUCLEOTIDE SEQUENCE</scope>
    <source>
        <strain evidence="4">CGMCC 4.7299</strain>
    </source>
</reference>
<evidence type="ECO:0000256" key="1">
    <source>
        <dbReference type="ARBA" id="ARBA00023002"/>
    </source>
</evidence>
<dbReference type="EMBL" id="BMMX01000002">
    <property type="protein sequence ID" value="GGK79021.1"/>
    <property type="molecule type" value="Genomic_DNA"/>
</dbReference>
<dbReference type="GO" id="GO:0005829">
    <property type="term" value="C:cytosol"/>
    <property type="evidence" value="ECO:0007669"/>
    <property type="project" value="TreeGrafter"/>
</dbReference>
<gene>
    <name evidence="4" type="ORF">GCM10012284_11240</name>
</gene>
<dbReference type="InterPro" id="IPR036661">
    <property type="entry name" value="Luciferase-like_sf"/>
</dbReference>
<protein>
    <submittedName>
        <fullName evidence="4">Siderophore biosynthesis protein</fullName>
    </submittedName>
</protein>
<reference evidence="4" key="2">
    <citation type="submission" date="2020-09" db="EMBL/GenBank/DDBJ databases">
        <authorList>
            <person name="Sun Q."/>
            <person name="Zhou Y."/>
        </authorList>
    </citation>
    <scope>NUCLEOTIDE SEQUENCE</scope>
    <source>
        <strain evidence="4">CGMCC 4.7299</strain>
    </source>
</reference>
<comment type="caution">
    <text evidence="4">The sequence shown here is derived from an EMBL/GenBank/DDBJ whole genome shotgun (WGS) entry which is preliminary data.</text>
</comment>
<feature type="domain" description="Luciferase-like" evidence="3">
    <location>
        <begin position="5"/>
        <end position="312"/>
    </location>
</feature>
<dbReference type="Proteomes" id="UP000656042">
    <property type="component" value="Unassembled WGS sequence"/>
</dbReference>
<sequence>MDFSLFYFANDSASGAGDRYRLLIEGAKFADANGLAAVWTPERHFHPFGGLYPNPAVTSAAIATVTERIQIRAGSVVAPLHNPLRIAEEWSMVDNLSGGRAGVSFASGWHTTDFALKPETYPDRREVMLENLEQVRRLWRGETIEVVDGTGGLTQVGVYPPPVRPEMPVWVTSAGGVETFRNAGRHGAGLLTHVLGQDLDSLTVKIKAYRQACDGPGHVVLMVHTYLNDDEAMAKDLVREPLSTYIRSSLQLLLGTRPGGAAAVDPSQLSEQDRDFLVGRSFDRYFQDGGLLGSVDKAARLVERFAEAGVDEVACLIDFGLPTATVLAGLALIKDLSDRSR</sequence>
<dbReference type="InterPro" id="IPR011251">
    <property type="entry name" value="Luciferase-like_dom"/>
</dbReference>
<dbReference type="InterPro" id="IPR050766">
    <property type="entry name" value="Bact_Lucif_Oxidored"/>
</dbReference>
<keyword evidence="1" id="KW-0560">Oxidoreductase</keyword>
<proteinExistence type="predicted"/>
<evidence type="ECO:0000313" key="5">
    <source>
        <dbReference type="Proteomes" id="UP000656042"/>
    </source>
</evidence>
<dbReference type="NCBIfam" id="TIGR04020">
    <property type="entry name" value="seco_metab_LLM"/>
    <property type="match status" value="1"/>
</dbReference>
<dbReference type="Pfam" id="PF00296">
    <property type="entry name" value="Bac_luciferase"/>
    <property type="match status" value="1"/>
</dbReference>
<dbReference type="GO" id="GO:0004497">
    <property type="term" value="F:monooxygenase activity"/>
    <property type="evidence" value="ECO:0007669"/>
    <property type="project" value="UniProtKB-KW"/>
</dbReference>
<keyword evidence="2" id="KW-0503">Monooxygenase</keyword>
<dbReference type="AlphaFoldDB" id="A0A8J3BUG9"/>
<evidence type="ECO:0000259" key="3">
    <source>
        <dbReference type="Pfam" id="PF00296"/>
    </source>
</evidence>
<dbReference type="Gene3D" id="3.20.20.30">
    <property type="entry name" value="Luciferase-like domain"/>
    <property type="match status" value="1"/>
</dbReference>
<organism evidence="4 5">
    <name type="scientific">Mangrovihabitans endophyticus</name>
    <dbReference type="NCBI Taxonomy" id="1751298"/>
    <lineage>
        <taxon>Bacteria</taxon>
        <taxon>Bacillati</taxon>
        <taxon>Actinomycetota</taxon>
        <taxon>Actinomycetes</taxon>
        <taxon>Micromonosporales</taxon>
        <taxon>Micromonosporaceae</taxon>
        <taxon>Mangrovihabitans</taxon>
    </lineage>
</organism>
<dbReference type="SUPFAM" id="SSF51679">
    <property type="entry name" value="Bacterial luciferase-like"/>
    <property type="match status" value="1"/>
</dbReference>
<dbReference type="GO" id="GO:0016705">
    <property type="term" value="F:oxidoreductase activity, acting on paired donors, with incorporation or reduction of molecular oxygen"/>
    <property type="evidence" value="ECO:0007669"/>
    <property type="project" value="InterPro"/>
</dbReference>
<evidence type="ECO:0000256" key="2">
    <source>
        <dbReference type="ARBA" id="ARBA00023033"/>
    </source>
</evidence>
<dbReference type="RefSeq" id="WP_189078014.1">
    <property type="nucleotide sequence ID" value="NZ_BMMX01000002.1"/>
</dbReference>
<dbReference type="InterPro" id="IPR024011">
    <property type="entry name" value="Biosynth_lucif-like_mOase_dom"/>
</dbReference>
<accession>A0A8J3BUG9</accession>
<evidence type="ECO:0000313" key="4">
    <source>
        <dbReference type="EMBL" id="GGK79021.1"/>
    </source>
</evidence>
<dbReference type="PANTHER" id="PTHR30137">
    <property type="entry name" value="LUCIFERASE-LIKE MONOOXYGENASE"/>
    <property type="match status" value="1"/>
</dbReference>
<dbReference type="PANTHER" id="PTHR30137:SF8">
    <property type="entry name" value="BLR5498 PROTEIN"/>
    <property type="match status" value="1"/>
</dbReference>
<name>A0A8J3BUG9_9ACTN</name>